<reference evidence="1" key="2">
    <citation type="submission" date="2021-08" db="EMBL/GenBank/DDBJ databases">
        <authorList>
            <person name="Gostincar C."/>
            <person name="Sun X."/>
            <person name="Song Z."/>
            <person name="Gunde-Cimerman N."/>
        </authorList>
    </citation>
    <scope>NUCLEOTIDE SEQUENCE</scope>
    <source>
        <strain evidence="1">EXF-9298</strain>
    </source>
</reference>
<sequence length="285" mass="32868">MLSFLELPTEVRLMIYKILLQSTLAKNIRILYSGDNPLRCGHTFPDCVRHKQTFKRIGSQGPIEFVDARTIIVNAIIWAEYNIHFADIDDLLFLASTCRLLRSELLALAWSNADVHIQSPENYNELHHVFYQRLTSESCKFIRTLQINLDHDQWWPSESIKVVELIRVRLPQLEQLIVNGDFKSGSDGKPFAPGVAALRTLPSHIAVELRTVPADKFLTRTRWDAICPGFLARRDGHMNAHLQYLRTGFRSLRQERREKLARMEQGDQVCDILETTVEMRSLMVG</sequence>
<name>A0A9P8G7Z8_AURME</name>
<feature type="non-terminal residue" evidence="1">
    <location>
        <position position="285"/>
    </location>
</feature>
<dbReference type="PANTHER" id="PTHR42085:SF1">
    <property type="entry name" value="F-BOX DOMAIN-CONTAINING PROTEIN"/>
    <property type="match status" value="1"/>
</dbReference>
<accession>A0A9P8G7Z8</accession>
<dbReference type="AlphaFoldDB" id="A0A9P8G7Z8"/>
<dbReference type="EMBL" id="JAHFXS010000002">
    <property type="protein sequence ID" value="KAG9991453.1"/>
    <property type="molecule type" value="Genomic_DNA"/>
</dbReference>
<proteinExistence type="predicted"/>
<protein>
    <submittedName>
        <fullName evidence="1">Uncharacterized protein</fullName>
    </submittedName>
</protein>
<organism evidence="1 2">
    <name type="scientific">Aureobasidium melanogenum</name>
    <name type="common">Aureobasidium pullulans var. melanogenum</name>
    <dbReference type="NCBI Taxonomy" id="46634"/>
    <lineage>
        <taxon>Eukaryota</taxon>
        <taxon>Fungi</taxon>
        <taxon>Dikarya</taxon>
        <taxon>Ascomycota</taxon>
        <taxon>Pezizomycotina</taxon>
        <taxon>Dothideomycetes</taxon>
        <taxon>Dothideomycetidae</taxon>
        <taxon>Dothideales</taxon>
        <taxon>Saccotheciaceae</taxon>
        <taxon>Aureobasidium</taxon>
    </lineage>
</organism>
<gene>
    <name evidence="1" type="ORF">KCU98_g377</name>
</gene>
<comment type="caution">
    <text evidence="1">The sequence shown here is derived from an EMBL/GenBank/DDBJ whole genome shotgun (WGS) entry which is preliminary data.</text>
</comment>
<reference evidence="1" key="1">
    <citation type="journal article" date="2021" name="J Fungi (Basel)">
        <title>Virulence traits and population genomics of the black yeast Aureobasidium melanogenum.</title>
        <authorList>
            <person name="Cernosa A."/>
            <person name="Sun X."/>
            <person name="Gostincar C."/>
            <person name="Fang C."/>
            <person name="Gunde-Cimerman N."/>
            <person name="Song Z."/>
        </authorList>
    </citation>
    <scope>NUCLEOTIDE SEQUENCE</scope>
    <source>
        <strain evidence="1">EXF-9298</strain>
    </source>
</reference>
<evidence type="ECO:0000313" key="2">
    <source>
        <dbReference type="Proteomes" id="UP000729357"/>
    </source>
</evidence>
<keyword evidence="2" id="KW-1185">Reference proteome</keyword>
<evidence type="ECO:0000313" key="1">
    <source>
        <dbReference type="EMBL" id="KAG9991453.1"/>
    </source>
</evidence>
<dbReference type="Proteomes" id="UP000729357">
    <property type="component" value="Unassembled WGS sequence"/>
</dbReference>
<dbReference type="InterPro" id="IPR038883">
    <property type="entry name" value="AN11006-like"/>
</dbReference>
<dbReference type="PANTHER" id="PTHR42085">
    <property type="entry name" value="F-BOX DOMAIN-CONTAINING PROTEIN"/>
    <property type="match status" value="1"/>
</dbReference>